<protein>
    <submittedName>
        <fullName evidence="1">Uncharacterized protein</fullName>
    </submittedName>
</protein>
<dbReference type="AlphaFoldDB" id="A0A0A8YKN8"/>
<proteinExistence type="predicted"/>
<evidence type="ECO:0000313" key="1">
    <source>
        <dbReference type="EMBL" id="JAD26826.1"/>
    </source>
</evidence>
<organism evidence="1">
    <name type="scientific">Arundo donax</name>
    <name type="common">Giant reed</name>
    <name type="synonym">Donax arundinaceus</name>
    <dbReference type="NCBI Taxonomy" id="35708"/>
    <lineage>
        <taxon>Eukaryota</taxon>
        <taxon>Viridiplantae</taxon>
        <taxon>Streptophyta</taxon>
        <taxon>Embryophyta</taxon>
        <taxon>Tracheophyta</taxon>
        <taxon>Spermatophyta</taxon>
        <taxon>Magnoliopsida</taxon>
        <taxon>Liliopsida</taxon>
        <taxon>Poales</taxon>
        <taxon>Poaceae</taxon>
        <taxon>PACMAD clade</taxon>
        <taxon>Arundinoideae</taxon>
        <taxon>Arundineae</taxon>
        <taxon>Arundo</taxon>
    </lineage>
</organism>
<reference evidence="1" key="1">
    <citation type="submission" date="2014-09" db="EMBL/GenBank/DDBJ databases">
        <authorList>
            <person name="Magalhaes I.L.F."/>
            <person name="Oliveira U."/>
            <person name="Santos F.R."/>
            <person name="Vidigal T.H.D.A."/>
            <person name="Brescovit A.D."/>
            <person name="Santos A.J."/>
        </authorList>
    </citation>
    <scope>NUCLEOTIDE SEQUENCE</scope>
    <source>
        <tissue evidence="1">Shoot tissue taken approximately 20 cm above the soil surface</tissue>
    </source>
</reference>
<sequence length="42" mass="4753">MHACSMVFSNNCSNKTFDRYNKKFVACSMHGVQNHATSHYVG</sequence>
<reference evidence="1" key="2">
    <citation type="journal article" date="2015" name="Data Brief">
        <title>Shoot transcriptome of the giant reed, Arundo donax.</title>
        <authorList>
            <person name="Barrero R.A."/>
            <person name="Guerrero F.D."/>
            <person name="Moolhuijzen P."/>
            <person name="Goolsby J.A."/>
            <person name="Tidwell J."/>
            <person name="Bellgard S.E."/>
            <person name="Bellgard M.I."/>
        </authorList>
    </citation>
    <scope>NUCLEOTIDE SEQUENCE</scope>
    <source>
        <tissue evidence="1">Shoot tissue taken approximately 20 cm above the soil surface</tissue>
    </source>
</reference>
<name>A0A0A8YKN8_ARUDO</name>
<accession>A0A0A8YKN8</accession>
<dbReference type="EMBL" id="GBRH01271069">
    <property type="protein sequence ID" value="JAD26826.1"/>
    <property type="molecule type" value="Transcribed_RNA"/>
</dbReference>